<feature type="DNA-binding region" description="Homeobox" evidence="8">
    <location>
        <begin position="154"/>
        <end position="213"/>
    </location>
</feature>
<feature type="region of interest" description="Disordered" evidence="10">
    <location>
        <begin position="122"/>
        <end position="158"/>
    </location>
</feature>
<dbReference type="PROSITE" id="PS00027">
    <property type="entry name" value="HOMEOBOX_1"/>
    <property type="match status" value="1"/>
</dbReference>
<organism evidence="12 13">
    <name type="scientific">Muraenolepis orangiensis</name>
    <name type="common">Patagonian moray cod</name>
    <dbReference type="NCBI Taxonomy" id="630683"/>
    <lineage>
        <taxon>Eukaryota</taxon>
        <taxon>Metazoa</taxon>
        <taxon>Chordata</taxon>
        <taxon>Craniata</taxon>
        <taxon>Vertebrata</taxon>
        <taxon>Euteleostomi</taxon>
        <taxon>Actinopterygii</taxon>
        <taxon>Neopterygii</taxon>
        <taxon>Teleostei</taxon>
        <taxon>Neoteleostei</taxon>
        <taxon>Acanthomorphata</taxon>
        <taxon>Zeiogadaria</taxon>
        <taxon>Gadariae</taxon>
        <taxon>Gadiformes</taxon>
        <taxon>Muraenolepidoidei</taxon>
        <taxon>Muraenolepididae</taxon>
        <taxon>Muraenolepis</taxon>
    </lineage>
</organism>
<dbReference type="Gene3D" id="1.10.10.60">
    <property type="entry name" value="Homeodomain-like"/>
    <property type="match status" value="1"/>
</dbReference>
<keyword evidence="3" id="KW-0805">Transcription regulation</keyword>
<dbReference type="GO" id="GO:0005634">
    <property type="term" value="C:nucleus"/>
    <property type="evidence" value="ECO:0007669"/>
    <property type="project" value="UniProtKB-SubCell"/>
</dbReference>
<keyword evidence="5 8" id="KW-0371">Homeobox</keyword>
<evidence type="ECO:0000256" key="3">
    <source>
        <dbReference type="ARBA" id="ARBA00023015"/>
    </source>
</evidence>
<protein>
    <recommendedName>
        <fullName evidence="11">Homeobox domain-containing protein</fullName>
    </recommendedName>
</protein>
<evidence type="ECO:0000256" key="2">
    <source>
        <dbReference type="ARBA" id="ARBA00022473"/>
    </source>
</evidence>
<evidence type="ECO:0000256" key="7">
    <source>
        <dbReference type="ARBA" id="ARBA00023242"/>
    </source>
</evidence>
<dbReference type="GO" id="GO:0000978">
    <property type="term" value="F:RNA polymerase II cis-regulatory region sequence-specific DNA binding"/>
    <property type="evidence" value="ECO:0007669"/>
    <property type="project" value="TreeGrafter"/>
</dbReference>
<evidence type="ECO:0000313" key="13">
    <source>
        <dbReference type="Proteomes" id="UP001148018"/>
    </source>
</evidence>
<dbReference type="PRINTS" id="PR00024">
    <property type="entry name" value="HOMEOBOX"/>
</dbReference>
<accession>A0A9Q0ECL2</accession>
<keyword evidence="2" id="KW-0217">Developmental protein</keyword>
<dbReference type="PANTHER" id="PTHR24340">
    <property type="entry name" value="HOMEOBOX PROTEIN NKX"/>
    <property type="match status" value="1"/>
</dbReference>
<comment type="caution">
    <text evidence="12">The sequence shown here is derived from an EMBL/GenBank/DDBJ whole genome shotgun (WGS) entry which is preliminary data.</text>
</comment>
<feature type="domain" description="Homeobox" evidence="11">
    <location>
        <begin position="152"/>
        <end position="212"/>
    </location>
</feature>
<dbReference type="CDD" id="cd00086">
    <property type="entry name" value="homeodomain"/>
    <property type="match status" value="1"/>
</dbReference>
<dbReference type="Pfam" id="PF00046">
    <property type="entry name" value="Homeodomain"/>
    <property type="match status" value="1"/>
</dbReference>
<keyword evidence="7 8" id="KW-0539">Nucleus</keyword>
<dbReference type="PANTHER" id="PTHR24340:SF32">
    <property type="entry name" value="HOMEOBOX PROTEIN NKX-2.3"/>
    <property type="match status" value="1"/>
</dbReference>
<dbReference type="PROSITE" id="PS50071">
    <property type="entry name" value="HOMEOBOX_2"/>
    <property type="match status" value="1"/>
</dbReference>
<dbReference type="InterPro" id="IPR017970">
    <property type="entry name" value="Homeobox_CS"/>
</dbReference>
<keyword evidence="6" id="KW-0804">Transcription</keyword>
<evidence type="ECO:0000256" key="1">
    <source>
        <dbReference type="ARBA" id="ARBA00004123"/>
    </source>
</evidence>
<evidence type="ECO:0000256" key="8">
    <source>
        <dbReference type="PROSITE-ProRule" id="PRU00108"/>
    </source>
</evidence>
<evidence type="ECO:0000256" key="9">
    <source>
        <dbReference type="RuleBase" id="RU000682"/>
    </source>
</evidence>
<sequence length="349" mass="38321">MNFHSAVSTPFSVKDILQLEHQQHTFEQQCLLSARGASMPGFELSRPDDALGKMDYYQRDPRWVPETHGKRTGNFDCTRETTLIPEDTANDRECNSIPLSYVFVSVVVCLFFFCVVETSGNDGSPHSYSADPEAGPPRRPRVLFSPADPEAGPPRRPRVLFSPAQVAQLERRFALQRYLSAPERDHLARALTLTSTQVKIWFQNRRYKCKRQRQDKSLELAGYPPSGYPSSAPPPPALLPRRVAVPVLVRDGMCVVAAAPGAAGGVPGAAPCNVTIGPGAVFGYHRHNGALFGYNYHDVSAGLQSPTRSTTTGPIGHHHWADMGRGLMDTGPGASFRGFGHFQPSLRGW</sequence>
<dbReference type="SMART" id="SM00389">
    <property type="entry name" value="HOX"/>
    <property type="match status" value="1"/>
</dbReference>
<reference evidence="12" key="1">
    <citation type="submission" date="2022-07" db="EMBL/GenBank/DDBJ databases">
        <title>Chromosome-level genome of Muraenolepis orangiensis.</title>
        <authorList>
            <person name="Kim J."/>
        </authorList>
    </citation>
    <scope>NUCLEOTIDE SEQUENCE</scope>
    <source>
        <strain evidence="12">KU_S4_2022</strain>
        <tissue evidence="12">Muscle</tissue>
    </source>
</reference>
<dbReference type="InterPro" id="IPR050394">
    <property type="entry name" value="Homeobox_NK-like"/>
</dbReference>
<dbReference type="GO" id="GO:0000981">
    <property type="term" value="F:DNA-binding transcription factor activity, RNA polymerase II-specific"/>
    <property type="evidence" value="ECO:0007669"/>
    <property type="project" value="InterPro"/>
</dbReference>
<dbReference type="InterPro" id="IPR001356">
    <property type="entry name" value="HD"/>
</dbReference>
<dbReference type="InterPro" id="IPR009057">
    <property type="entry name" value="Homeodomain-like_sf"/>
</dbReference>
<dbReference type="SUPFAM" id="SSF46689">
    <property type="entry name" value="Homeodomain-like"/>
    <property type="match status" value="1"/>
</dbReference>
<dbReference type="EMBL" id="JANIIK010000044">
    <property type="protein sequence ID" value="KAJ3604326.1"/>
    <property type="molecule type" value="Genomic_DNA"/>
</dbReference>
<evidence type="ECO:0000256" key="6">
    <source>
        <dbReference type="ARBA" id="ARBA00023163"/>
    </source>
</evidence>
<evidence type="ECO:0000259" key="11">
    <source>
        <dbReference type="PROSITE" id="PS50071"/>
    </source>
</evidence>
<keyword evidence="4 8" id="KW-0238">DNA-binding</keyword>
<evidence type="ECO:0000256" key="5">
    <source>
        <dbReference type="ARBA" id="ARBA00023155"/>
    </source>
</evidence>
<dbReference type="AlphaFoldDB" id="A0A9Q0ECL2"/>
<evidence type="ECO:0000256" key="10">
    <source>
        <dbReference type="SAM" id="MobiDB-lite"/>
    </source>
</evidence>
<evidence type="ECO:0000256" key="4">
    <source>
        <dbReference type="ARBA" id="ARBA00023125"/>
    </source>
</evidence>
<keyword evidence="13" id="KW-1185">Reference proteome</keyword>
<gene>
    <name evidence="12" type="ORF">NHX12_029067</name>
</gene>
<dbReference type="GO" id="GO:0030154">
    <property type="term" value="P:cell differentiation"/>
    <property type="evidence" value="ECO:0007669"/>
    <property type="project" value="TreeGrafter"/>
</dbReference>
<dbReference type="InterPro" id="IPR020479">
    <property type="entry name" value="HD_metazoa"/>
</dbReference>
<dbReference type="OrthoDB" id="6159439at2759"/>
<comment type="subcellular location">
    <subcellularLocation>
        <location evidence="1 8 9">Nucleus</location>
    </subcellularLocation>
</comment>
<name>A0A9Q0ECL2_9TELE</name>
<dbReference type="Proteomes" id="UP001148018">
    <property type="component" value="Unassembled WGS sequence"/>
</dbReference>
<evidence type="ECO:0000313" key="12">
    <source>
        <dbReference type="EMBL" id="KAJ3604326.1"/>
    </source>
</evidence>
<proteinExistence type="predicted"/>